<name>A0A1Y5RJI0_9RHOB</name>
<keyword evidence="1" id="KW-0812">Transmembrane</keyword>
<dbReference type="CDD" id="cd01324">
    <property type="entry name" value="cbb3_Oxidase_CcoQ"/>
    <property type="match status" value="1"/>
</dbReference>
<dbReference type="OrthoDB" id="9801588at2"/>
<dbReference type="Pfam" id="PF05545">
    <property type="entry name" value="FixQ"/>
    <property type="match status" value="1"/>
</dbReference>
<keyword evidence="1" id="KW-1133">Transmembrane helix</keyword>
<dbReference type="AlphaFoldDB" id="A0A1Y5RJI0"/>
<gene>
    <name evidence="2" type="ORF">PAM7066_00638</name>
</gene>
<proteinExistence type="predicted"/>
<dbReference type="InterPro" id="IPR008621">
    <property type="entry name" value="Cbb3-typ_cyt_oxidase_comp"/>
</dbReference>
<evidence type="ECO:0000256" key="1">
    <source>
        <dbReference type="SAM" id="Phobius"/>
    </source>
</evidence>
<feature type="transmembrane region" description="Helical" evidence="1">
    <location>
        <begin position="15"/>
        <end position="32"/>
    </location>
</feature>
<organism evidence="2 3">
    <name type="scientific">Palleronia marisminoris</name>
    <dbReference type="NCBI Taxonomy" id="315423"/>
    <lineage>
        <taxon>Bacteria</taxon>
        <taxon>Pseudomonadati</taxon>
        <taxon>Pseudomonadota</taxon>
        <taxon>Alphaproteobacteria</taxon>
        <taxon>Rhodobacterales</taxon>
        <taxon>Roseobacteraceae</taxon>
        <taxon>Palleronia</taxon>
    </lineage>
</organism>
<dbReference type="RefSeq" id="WP_085852645.1">
    <property type="nucleotide sequence ID" value="NZ_FOPF01000001.1"/>
</dbReference>
<keyword evidence="3" id="KW-1185">Reference proteome</keyword>
<evidence type="ECO:0000313" key="2">
    <source>
        <dbReference type="EMBL" id="SLN19040.1"/>
    </source>
</evidence>
<evidence type="ECO:0000313" key="3">
    <source>
        <dbReference type="Proteomes" id="UP000193870"/>
    </source>
</evidence>
<reference evidence="2 3" key="1">
    <citation type="submission" date="2017-03" db="EMBL/GenBank/DDBJ databases">
        <authorList>
            <person name="Afonso C.L."/>
            <person name="Miller P.J."/>
            <person name="Scott M.A."/>
            <person name="Spackman E."/>
            <person name="Goraichik I."/>
            <person name="Dimitrov K.M."/>
            <person name="Suarez D.L."/>
            <person name="Swayne D.E."/>
        </authorList>
    </citation>
    <scope>NUCLEOTIDE SEQUENCE [LARGE SCALE GENOMIC DNA]</scope>
    <source>
        <strain evidence="2 3">CECT 7066</strain>
    </source>
</reference>
<accession>A0A1Y5RJI0</accession>
<protein>
    <submittedName>
        <fullName evidence="2">Cbb3-type cytochrome oxidase component FixQ</fullName>
    </submittedName>
</protein>
<sequence>MHDTYTLLRAFADSWMLLALTLFFGGVIFWAYRPGSRAIHDDAARAIFREEPDPVRVAGCANNCPDCTCATLLEASK</sequence>
<keyword evidence="1" id="KW-0472">Membrane</keyword>
<dbReference type="Proteomes" id="UP000193870">
    <property type="component" value="Unassembled WGS sequence"/>
</dbReference>
<dbReference type="EMBL" id="FWFV01000001">
    <property type="protein sequence ID" value="SLN19040.1"/>
    <property type="molecule type" value="Genomic_DNA"/>
</dbReference>
<dbReference type="STRING" id="315423.SAMN04488020_101637"/>